<dbReference type="Gene3D" id="1.10.10.60">
    <property type="entry name" value="Homeodomain-like"/>
    <property type="match status" value="1"/>
</dbReference>
<protein>
    <submittedName>
        <fullName evidence="5">Putative HTH-type transcriptional regulator</fullName>
    </submittedName>
</protein>
<proteinExistence type="predicted"/>
<name>A0A5S9QBS2_9GAMM</name>
<keyword evidence="1" id="KW-0805">Transcription regulation</keyword>
<dbReference type="InterPro" id="IPR032687">
    <property type="entry name" value="AraC-type_N"/>
</dbReference>
<evidence type="ECO:0000313" key="6">
    <source>
        <dbReference type="Proteomes" id="UP000441399"/>
    </source>
</evidence>
<dbReference type="EMBL" id="CACSIO010000023">
    <property type="protein sequence ID" value="CAA0114784.1"/>
    <property type="molecule type" value="Genomic_DNA"/>
</dbReference>
<gene>
    <name evidence="5" type="ORF">OPDIPICF_01647</name>
</gene>
<organism evidence="5 6">
    <name type="scientific">BD1-7 clade bacterium</name>
    <dbReference type="NCBI Taxonomy" id="2029982"/>
    <lineage>
        <taxon>Bacteria</taxon>
        <taxon>Pseudomonadati</taxon>
        <taxon>Pseudomonadota</taxon>
        <taxon>Gammaproteobacteria</taxon>
        <taxon>Cellvibrionales</taxon>
        <taxon>Spongiibacteraceae</taxon>
        <taxon>BD1-7 clade</taxon>
    </lineage>
</organism>
<dbReference type="GO" id="GO:0005829">
    <property type="term" value="C:cytosol"/>
    <property type="evidence" value="ECO:0007669"/>
    <property type="project" value="TreeGrafter"/>
</dbReference>
<dbReference type="InterPro" id="IPR018060">
    <property type="entry name" value="HTH_AraC"/>
</dbReference>
<evidence type="ECO:0000256" key="1">
    <source>
        <dbReference type="ARBA" id="ARBA00023015"/>
    </source>
</evidence>
<dbReference type="SUPFAM" id="SSF46689">
    <property type="entry name" value="Homeodomain-like"/>
    <property type="match status" value="1"/>
</dbReference>
<dbReference type="PROSITE" id="PS01124">
    <property type="entry name" value="HTH_ARAC_FAMILY_2"/>
    <property type="match status" value="1"/>
</dbReference>
<evidence type="ECO:0000259" key="4">
    <source>
        <dbReference type="PROSITE" id="PS01124"/>
    </source>
</evidence>
<accession>A0A5S9QBS2</accession>
<dbReference type="Pfam" id="PF12625">
    <property type="entry name" value="Arabinose_bd"/>
    <property type="match status" value="1"/>
</dbReference>
<sequence>MNAPWYFENDNKILPGQGFLASLLDTCLNHGLREGELLSHTRIFYRDLALPGAKFSTQQVLQLVKNVQASRVNTRGIEFEFGAQSLNHLPIPLAQLIANSSSLAEALTHLIAFQTHICPLIKIEEYNDGDAHYLVCVDRCGIGSQKGPTQQFLQNSALASIARLLVPFTQHDDDWEVFLLGEEPADVSHHYKFLGTQLHFDSPFHVLKIPQAAMKHAPVSRSRLAYEHHLSECMHRHSQLGMPPSFIDVAMRFVQREVEHNTHSLRCCADYFAMSESTLKRKFKKHHSSYQQVSDQGRTLLALKYLHIDGLSNERVAEKLRFTDGNNFRRSFKRWTGTLPSQYRKVDGLYSY</sequence>
<dbReference type="OrthoDB" id="6816069at2"/>
<dbReference type="GO" id="GO:0003700">
    <property type="term" value="F:DNA-binding transcription factor activity"/>
    <property type="evidence" value="ECO:0007669"/>
    <property type="project" value="InterPro"/>
</dbReference>
<evidence type="ECO:0000313" key="5">
    <source>
        <dbReference type="EMBL" id="CAA0114784.1"/>
    </source>
</evidence>
<evidence type="ECO:0000256" key="3">
    <source>
        <dbReference type="ARBA" id="ARBA00023163"/>
    </source>
</evidence>
<dbReference type="AlphaFoldDB" id="A0A5S9QBS2"/>
<dbReference type="Proteomes" id="UP000441399">
    <property type="component" value="Unassembled WGS sequence"/>
</dbReference>
<dbReference type="PANTHER" id="PTHR47894">
    <property type="entry name" value="HTH-TYPE TRANSCRIPTIONAL REGULATOR GADX"/>
    <property type="match status" value="1"/>
</dbReference>
<keyword evidence="2" id="KW-0238">DNA-binding</keyword>
<dbReference type="SMART" id="SM00342">
    <property type="entry name" value="HTH_ARAC"/>
    <property type="match status" value="1"/>
</dbReference>
<dbReference type="InterPro" id="IPR009057">
    <property type="entry name" value="Homeodomain-like_sf"/>
</dbReference>
<feature type="domain" description="HTH araC/xylS-type" evidence="4">
    <location>
        <begin position="248"/>
        <end position="346"/>
    </location>
</feature>
<dbReference type="GO" id="GO:0000976">
    <property type="term" value="F:transcription cis-regulatory region binding"/>
    <property type="evidence" value="ECO:0007669"/>
    <property type="project" value="TreeGrafter"/>
</dbReference>
<evidence type="ECO:0000256" key="2">
    <source>
        <dbReference type="ARBA" id="ARBA00023125"/>
    </source>
</evidence>
<reference evidence="5 6" key="1">
    <citation type="submission" date="2019-11" db="EMBL/GenBank/DDBJ databases">
        <authorList>
            <person name="Holert J."/>
        </authorList>
    </citation>
    <scope>NUCLEOTIDE SEQUENCE [LARGE SCALE GENOMIC DNA]</scope>
    <source>
        <strain evidence="5">SB11_3</strain>
    </source>
</reference>
<dbReference type="PANTHER" id="PTHR47894:SF1">
    <property type="entry name" value="HTH-TYPE TRANSCRIPTIONAL REGULATOR VQSM"/>
    <property type="match status" value="1"/>
</dbReference>
<dbReference type="Pfam" id="PF12833">
    <property type="entry name" value="HTH_18"/>
    <property type="match status" value="1"/>
</dbReference>
<keyword evidence="6" id="KW-1185">Reference proteome</keyword>
<keyword evidence="3" id="KW-0804">Transcription</keyword>